<dbReference type="PRINTS" id="PR00081">
    <property type="entry name" value="GDHRDH"/>
</dbReference>
<organism evidence="4 5">
    <name type="scientific">Streptomyces coeruleoprunus</name>
    <dbReference type="NCBI Taxonomy" id="285563"/>
    <lineage>
        <taxon>Bacteria</taxon>
        <taxon>Bacillati</taxon>
        <taxon>Actinomycetota</taxon>
        <taxon>Actinomycetes</taxon>
        <taxon>Kitasatosporales</taxon>
        <taxon>Streptomycetaceae</taxon>
        <taxon>Streptomyces</taxon>
    </lineage>
</organism>
<dbReference type="PROSITE" id="PS00061">
    <property type="entry name" value="ADH_SHORT"/>
    <property type="match status" value="1"/>
</dbReference>
<feature type="region of interest" description="Disordered" evidence="3">
    <location>
        <begin position="259"/>
        <end position="290"/>
    </location>
</feature>
<dbReference type="InterPro" id="IPR036291">
    <property type="entry name" value="NAD(P)-bd_dom_sf"/>
</dbReference>
<accession>A0ABV9X864</accession>
<evidence type="ECO:0000313" key="5">
    <source>
        <dbReference type="Proteomes" id="UP001595829"/>
    </source>
</evidence>
<name>A0ABV9X864_9ACTN</name>
<gene>
    <name evidence="4" type="ORF">ACFPM3_03595</name>
</gene>
<dbReference type="InterPro" id="IPR002347">
    <property type="entry name" value="SDR_fam"/>
</dbReference>
<evidence type="ECO:0000256" key="2">
    <source>
        <dbReference type="ARBA" id="ARBA00023002"/>
    </source>
</evidence>
<dbReference type="CDD" id="cd05233">
    <property type="entry name" value="SDR_c"/>
    <property type="match status" value="1"/>
</dbReference>
<evidence type="ECO:0000256" key="1">
    <source>
        <dbReference type="ARBA" id="ARBA00006484"/>
    </source>
</evidence>
<dbReference type="EMBL" id="JBHSJD010000002">
    <property type="protein sequence ID" value="MFC5021234.1"/>
    <property type="molecule type" value="Genomic_DNA"/>
</dbReference>
<proteinExistence type="inferred from homology"/>
<reference evidence="5" key="1">
    <citation type="journal article" date="2019" name="Int. J. Syst. Evol. Microbiol.">
        <title>The Global Catalogue of Microorganisms (GCM) 10K type strain sequencing project: providing services to taxonomists for standard genome sequencing and annotation.</title>
        <authorList>
            <consortium name="The Broad Institute Genomics Platform"/>
            <consortium name="The Broad Institute Genome Sequencing Center for Infectious Disease"/>
            <person name="Wu L."/>
            <person name="Ma J."/>
        </authorList>
    </citation>
    <scope>NUCLEOTIDE SEQUENCE [LARGE SCALE GENOMIC DNA]</scope>
    <source>
        <strain evidence="5">CGMCC 4.1648</strain>
    </source>
</reference>
<dbReference type="InterPro" id="IPR020904">
    <property type="entry name" value="Sc_DH/Rdtase_CS"/>
</dbReference>
<keyword evidence="5" id="KW-1185">Reference proteome</keyword>
<sequence>MNVAKPLAVVTGASTGIGYELARQFAVHGFDLVVCADERRLETAAGELRRLGAEVVAVRADLALYDGVEQLHQAVAATRRPLVAAALNAGVSTGGAFLATDLADQARILDLNIASTVHLAHRLLPAMVDVGEGRLLITSSIAAHVPGPYQVVYNASKAFLLSFAEALRDELRGTGVTVTALLPGATDTAFFRRAGIQDTLLGLGDKDDPALVAAQGFAALMRGRGTVFAGSLRSRLGGYAARVLPHALTVPAYRRRSRPLRGIRPPVPHGTPLGAGPEGVRGAGEPTHGP</sequence>
<dbReference type="Pfam" id="PF00106">
    <property type="entry name" value="adh_short"/>
    <property type="match status" value="1"/>
</dbReference>
<evidence type="ECO:0000313" key="4">
    <source>
        <dbReference type="EMBL" id="MFC5021234.1"/>
    </source>
</evidence>
<dbReference type="SUPFAM" id="SSF51735">
    <property type="entry name" value="NAD(P)-binding Rossmann-fold domains"/>
    <property type="match status" value="1"/>
</dbReference>
<evidence type="ECO:0000256" key="3">
    <source>
        <dbReference type="SAM" id="MobiDB-lite"/>
    </source>
</evidence>
<dbReference type="PANTHER" id="PTHR44196:SF2">
    <property type="entry name" value="SHORT-CHAIN DEHYDROGENASE-RELATED"/>
    <property type="match status" value="1"/>
</dbReference>
<protein>
    <submittedName>
        <fullName evidence="4">SDR family NAD(P)-dependent oxidoreductase</fullName>
        <ecNumber evidence="4">1.-.-.-</ecNumber>
    </submittedName>
</protein>
<keyword evidence="2 4" id="KW-0560">Oxidoreductase</keyword>
<dbReference type="PANTHER" id="PTHR44196">
    <property type="entry name" value="DEHYDROGENASE/REDUCTASE SDR FAMILY MEMBER 7B"/>
    <property type="match status" value="1"/>
</dbReference>
<dbReference type="GO" id="GO:0016491">
    <property type="term" value="F:oxidoreductase activity"/>
    <property type="evidence" value="ECO:0007669"/>
    <property type="project" value="UniProtKB-KW"/>
</dbReference>
<comment type="caution">
    <text evidence="4">The sequence shown here is derived from an EMBL/GenBank/DDBJ whole genome shotgun (WGS) entry which is preliminary data.</text>
</comment>
<dbReference type="Proteomes" id="UP001595829">
    <property type="component" value="Unassembled WGS sequence"/>
</dbReference>
<comment type="similarity">
    <text evidence="1">Belongs to the short-chain dehydrogenases/reductases (SDR) family.</text>
</comment>
<dbReference type="RefSeq" id="WP_345693215.1">
    <property type="nucleotide sequence ID" value="NZ_BAABIT010000001.1"/>
</dbReference>
<dbReference type="Gene3D" id="3.40.50.720">
    <property type="entry name" value="NAD(P)-binding Rossmann-like Domain"/>
    <property type="match status" value="1"/>
</dbReference>
<dbReference type="EC" id="1.-.-.-" evidence="4"/>